<evidence type="ECO:0000256" key="7">
    <source>
        <dbReference type="RuleBase" id="RU363032"/>
    </source>
</evidence>
<evidence type="ECO:0000259" key="8">
    <source>
        <dbReference type="PROSITE" id="PS50928"/>
    </source>
</evidence>
<dbReference type="RefSeq" id="WP_344056078.1">
    <property type="nucleotide sequence ID" value="NZ_BAAAPK010000003.1"/>
</dbReference>
<evidence type="ECO:0000313" key="10">
    <source>
        <dbReference type="Proteomes" id="UP001500596"/>
    </source>
</evidence>
<sequence>MFYFLLRRVGGGIFLLFVIVTVTFFLLNAIGNDPARQILGPTASAELVEAKRAELGLDLPVAVQYVNWLTSAITGDLGTSWYSSQPVTELLGFALPPTLSMVIGAILVSTVIGTVIGVVAATRRGAVDRGLQFFSTVIQAVPAFLVAIVLAVVFAVQLGLFPATGYTSFAASPSDWLASIVLPVTALALASIASIALQVRGSMIDVLRQDYVRTLRSRGLSDRSVLLRHTLRNAAGPALTTISLTFIIAISGSVIVERVFNIPGIGTQANTSASRGDLPVVLGVVAVTVVLVVLVNLIVDIAQGWINPKVRVS</sequence>
<feature type="domain" description="ABC transmembrane type-1" evidence="8">
    <location>
        <begin position="95"/>
        <end position="303"/>
    </location>
</feature>
<gene>
    <name evidence="9" type="ORF">GCM10009807_32660</name>
</gene>
<reference evidence="9 10" key="1">
    <citation type="journal article" date="2019" name="Int. J. Syst. Evol. Microbiol.">
        <title>The Global Catalogue of Microorganisms (GCM) 10K type strain sequencing project: providing services to taxonomists for standard genome sequencing and annotation.</title>
        <authorList>
            <consortium name="The Broad Institute Genomics Platform"/>
            <consortium name="The Broad Institute Genome Sequencing Center for Infectious Disease"/>
            <person name="Wu L."/>
            <person name="Ma J."/>
        </authorList>
    </citation>
    <scope>NUCLEOTIDE SEQUENCE [LARGE SCALE GENOMIC DNA]</scope>
    <source>
        <strain evidence="9 10">JCM 15575</strain>
    </source>
</reference>
<keyword evidence="10" id="KW-1185">Reference proteome</keyword>
<dbReference type="PROSITE" id="PS50928">
    <property type="entry name" value="ABC_TM1"/>
    <property type="match status" value="1"/>
</dbReference>
<feature type="transmembrane region" description="Helical" evidence="7">
    <location>
        <begin position="12"/>
        <end position="31"/>
    </location>
</feature>
<evidence type="ECO:0000256" key="5">
    <source>
        <dbReference type="ARBA" id="ARBA00022989"/>
    </source>
</evidence>
<evidence type="ECO:0000313" key="9">
    <source>
        <dbReference type="EMBL" id="GAA1686465.1"/>
    </source>
</evidence>
<evidence type="ECO:0000256" key="6">
    <source>
        <dbReference type="ARBA" id="ARBA00023136"/>
    </source>
</evidence>
<dbReference type="CDD" id="cd06261">
    <property type="entry name" value="TM_PBP2"/>
    <property type="match status" value="1"/>
</dbReference>
<feature type="transmembrane region" description="Helical" evidence="7">
    <location>
        <begin position="99"/>
        <end position="121"/>
    </location>
</feature>
<evidence type="ECO:0000256" key="3">
    <source>
        <dbReference type="ARBA" id="ARBA00022475"/>
    </source>
</evidence>
<feature type="transmembrane region" description="Helical" evidence="7">
    <location>
        <begin position="238"/>
        <end position="260"/>
    </location>
</feature>
<keyword evidence="3" id="KW-1003">Cell membrane</keyword>
<name>A0ABN2HF87_9MICO</name>
<dbReference type="PANTHER" id="PTHR43163">
    <property type="entry name" value="DIPEPTIDE TRANSPORT SYSTEM PERMEASE PROTEIN DPPB-RELATED"/>
    <property type="match status" value="1"/>
</dbReference>
<organism evidence="9 10">
    <name type="scientific">Microbacterium lacus</name>
    <dbReference type="NCBI Taxonomy" id="415217"/>
    <lineage>
        <taxon>Bacteria</taxon>
        <taxon>Bacillati</taxon>
        <taxon>Actinomycetota</taxon>
        <taxon>Actinomycetes</taxon>
        <taxon>Micrococcales</taxon>
        <taxon>Microbacteriaceae</taxon>
        <taxon>Microbacterium</taxon>
    </lineage>
</organism>
<keyword evidence="5 7" id="KW-1133">Transmembrane helix</keyword>
<dbReference type="InterPro" id="IPR000515">
    <property type="entry name" value="MetI-like"/>
</dbReference>
<feature type="transmembrane region" description="Helical" evidence="7">
    <location>
        <begin position="133"/>
        <end position="156"/>
    </location>
</feature>
<dbReference type="EMBL" id="BAAAPK010000003">
    <property type="protein sequence ID" value="GAA1686465.1"/>
    <property type="molecule type" value="Genomic_DNA"/>
</dbReference>
<keyword evidence="6 7" id="KW-0472">Membrane</keyword>
<feature type="transmembrane region" description="Helical" evidence="7">
    <location>
        <begin position="176"/>
        <end position="199"/>
    </location>
</feature>
<accession>A0ABN2HF87</accession>
<protein>
    <submittedName>
        <fullName evidence="9">ABC transporter permease</fullName>
    </submittedName>
</protein>
<comment type="subcellular location">
    <subcellularLocation>
        <location evidence="1 7">Cell membrane</location>
        <topology evidence="1 7">Multi-pass membrane protein</topology>
    </subcellularLocation>
</comment>
<dbReference type="Pfam" id="PF00528">
    <property type="entry name" value="BPD_transp_1"/>
    <property type="match status" value="1"/>
</dbReference>
<evidence type="ECO:0000256" key="4">
    <source>
        <dbReference type="ARBA" id="ARBA00022692"/>
    </source>
</evidence>
<dbReference type="Gene3D" id="1.10.3720.10">
    <property type="entry name" value="MetI-like"/>
    <property type="match status" value="1"/>
</dbReference>
<comment type="caution">
    <text evidence="9">The sequence shown here is derived from an EMBL/GenBank/DDBJ whole genome shotgun (WGS) entry which is preliminary data.</text>
</comment>
<keyword evidence="4 7" id="KW-0812">Transmembrane</keyword>
<dbReference type="PANTHER" id="PTHR43163:SF6">
    <property type="entry name" value="DIPEPTIDE TRANSPORT SYSTEM PERMEASE PROTEIN DPPB-RELATED"/>
    <property type="match status" value="1"/>
</dbReference>
<evidence type="ECO:0000256" key="2">
    <source>
        <dbReference type="ARBA" id="ARBA00022448"/>
    </source>
</evidence>
<proteinExistence type="inferred from homology"/>
<comment type="similarity">
    <text evidence="7">Belongs to the binding-protein-dependent transport system permease family.</text>
</comment>
<dbReference type="InterPro" id="IPR045621">
    <property type="entry name" value="BPD_transp_1_N"/>
</dbReference>
<feature type="transmembrane region" description="Helical" evidence="7">
    <location>
        <begin position="280"/>
        <end position="299"/>
    </location>
</feature>
<dbReference type="SUPFAM" id="SSF161098">
    <property type="entry name" value="MetI-like"/>
    <property type="match status" value="1"/>
</dbReference>
<dbReference type="InterPro" id="IPR035906">
    <property type="entry name" value="MetI-like_sf"/>
</dbReference>
<dbReference type="Proteomes" id="UP001500596">
    <property type="component" value="Unassembled WGS sequence"/>
</dbReference>
<evidence type="ECO:0000256" key="1">
    <source>
        <dbReference type="ARBA" id="ARBA00004651"/>
    </source>
</evidence>
<dbReference type="Pfam" id="PF19300">
    <property type="entry name" value="BPD_transp_1_N"/>
    <property type="match status" value="1"/>
</dbReference>
<keyword evidence="2 7" id="KW-0813">Transport</keyword>